<dbReference type="RefSeq" id="WP_109517279.1">
    <property type="nucleotide sequence ID" value="NZ_PDOA01000007.1"/>
</dbReference>
<dbReference type="Gene3D" id="3.20.20.140">
    <property type="entry name" value="Metal-dependent hydrolases"/>
    <property type="match status" value="1"/>
</dbReference>
<evidence type="ECO:0000259" key="1">
    <source>
        <dbReference type="Pfam" id="PF07969"/>
    </source>
</evidence>
<dbReference type="AlphaFoldDB" id="A0A2U1V3G6"/>
<dbReference type="NCBIfam" id="NF004636">
    <property type="entry name" value="PRK05985.1"/>
    <property type="match status" value="1"/>
</dbReference>
<organism evidence="2 3">
    <name type="scientific">Teichococcus aestuarii</name>
    <dbReference type="NCBI Taxonomy" id="568898"/>
    <lineage>
        <taxon>Bacteria</taxon>
        <taxon>Pseudomonadati</taxon>
        <taxon>Pseudomonadota</taxon>
        <taxon>Alphaproteobacteria</taxon>
        <taxon>Acetobacterales</taxon>
        <taxon>Roseomonadaceae</taxon>
        <taxon>Roseomonas</taxon>
    </lineage>
</organism>
<keyword evidence="3" id="KW-1185">Reference proteome</keyword>
<name>A0A2U1V3G6_9PROT</name>
<gene>
    <name evidence="2" type="ORF">CR165_12230</name>
</gene>
<comment type="caution">
    <text evidence="2">The sequence shown here is derived from an EMBL/GenBank/DDBJ whole genome shotgun (WGS) entry which is preliminary data.</text>
</comment>
<reference evidence="3" key="1">
    <citation type="submission" date="2017-10" db="EMBL/GenBank/DDBJ databases">
        <authorList>
            <person name="Toshchakov S.V."/>
            <person name="Goeva M.A."/>
        </authorList>
    </citation>
    <scope>NUCLEOTIDE SEQUENCE [LARGE SCALE GENOMIC DNA]</scope>
    <source>
        <strain evidence="3">JR1/69-1-13</strain>
    </source>
</reference>
<sequence length="399" mass="42343">MTQDLLITDIRPMGGTPAALLIQGGRIAGLGPEVTAPPGVPVEAGGGALLIPGLVEAHTHLDKSLLGMGWRPHQAGPALIDKIDTERRLKREWGIDPARQSARQVVQSLRHGTTHIRSHVDIDTELGLEGLEGVLATRDAYREAMDIETVAFPQSGLLARPGTLALLEAGMRMGADVVGGLDPCAIDRDPKGHLDAVFGLAERFGKPVDIHLHEPGLLGAFSLELIFERTLALGMQGQVVVSHAFCLGDADTAMVDGLLDQIAALDIGIMTTGSASRPVPPVARLRARGIRVCSGSDGIRDTWGPYGNADMLERAMLLGLRNNFRRDDEVEMALSVCTEGGAAVMRLPHYGLRVGDFGDVVLVEAETLAEAVVAHPPRRLVVKRGRVVARGGVALVQAP</sequence>
<evidence type="ECO:0000313" key="2">
    <source>
        <dbReference type="EMBL" id="PWC28457.1"/>
    </source>
</evidence>
<dbReference type="Pfam" id="PF07969">
    <property type="entry name" value="Amidohydro_3"/>
    <property type="match status" value="1"/>
</dbReference>
<dbReference type="InterPro" id="IPR011059">
    <property type="entry name" value="Metal-dep_hydrolase_composite"/>
</dbReference>
<evidence type="ECO:0000313" key="3">
    <source>
        <dbReference type="Proteomes" id="UP000245048"/>
    </source>
</evidence>
<protein>
    <submittedName>
        <fullName evidence="2">Cytosine deaminase</fullName>
    </submittedName>
</protein>
<accession>A0A2U1V3G6</accession>
<dbReference type="InterPro" id="IPR013108">
    <property type="entry name" value="Amidohydro_3"/>
</dbReference>
<dbReference type="CDD" id="cd01293">
    <property type="entry name" value="Bact_CD"/>
    <property type="match status" value="1"/>
</dbReference>
<proteinExistence type="predicted"/>
<feature type="domain" description="Amidohydrolase 3" evidence="1">
    <location>
        <begin position="47"/>
        <end position="389"/>
    </location>
</feature>
<dbReference type="PANTHER" id="PTHR32027:SF9">
    <property type="entry name" value="BLL3847 PROTEIN"/>
    <property type="match status" value="1"/>
</dbReference>
<dbReference type="PANTHER" id="PTHR32027">
    <property type="entry name" value="CYTOSINE DEAMINASE"/>
    <property type="match status" value="1"/>
</dbReference>
<dbReference type="InterPro" id="IPR052349">
    <property type="entry name" value="Metallo-hydrolase_Enzymes"/>
</dbReference>
<dbReference type="Gene3D" id="2.30.40.10">
    <property type="entry name" value="Urease, subunit C, domain 1"/>
    <property type="match status" value="1"/>
</dbReference>
<dbReference type="InterPro" id="IPR032466">
    <property type="entry name" value="Metal_Hydrolase"/>
</dbReference>
<dbReference type="OrthoDB" id="9815027at2"/>
<dbReference type="GO" id="GO:0016814">
    <property type="term" value="F:hydrolase activity, acting on carbon-nitrogen (but not peptide) bonds, in cyclic amidines"/>
    <property type="evidence" value="ECO:0007669"/>
    <property type="project" value="TreeGrafter"/>
</dbReference>
<dbReference type="EMBL" id="PDOA01000007">
    <property type="protein sequence ID" value="PWC28457.1"/>
    <property type="molecule type" value="Genomic_DNA"/>
</dbReference>
<dbReference type="Proteomes" id="UP000245048">
    <property type="component" value="Unassembled WGS sequence"/>
</dbReference>
<dbReference type="SUPFAM" id="SSF51338">
    <property type="entry name" value="Composite domain of metallo-dependent hydrolases"/>
    <property type="match status" value="1"/>
</dbReference>
<dbReference type="SUPFAM" id="SSF51556">
    <property type="entry name" value="Metallo-dependent hydrolases"/>
    <property type="match status" value="1"/>
</dbReference>